<sequence>MTFNAPSNPVLVAPRPVRLATVFSNTFPRSPTHIRLVTAPPQQTESTTPKERVLFSDLNENAQEEKPVELVDKEISSPSPRSTLSSEALEEFLSILRPALLSPCASPVSRTRSRAARRSGGPAFAIPASYRPRILLSRGPAPDENSGDTTAVARSPNGMQAPLPELAGEDEGDMFLLSRWQVSHALSSPVSRMHTRNPFQRYATSEVPGTPTPCSPASVPLPAPTPGELLEAY</sequence>
<comment type="caution">
    <text evidence="2">The sequence shown here is derived from an EMBL/GenBank/DDBJ whole genome shotgun (WGS) entry which is preliminary data.</text>
</comment>
<dbReference type="GeneID" id="19204746"/>
<keyword evidence="3" id="KW-1185">Reference proteome</keyword>
<dbReference type="OMA" id="RRQTPCS"/>
<feature type="region of interest" description="Disordered" evidence="1">
    <location>
        <begin position="135"/>
        <end position="166"/>
    </location>
</feature>
<dbReference type="Proteomes" id="UP000053558">
    <property type="component" value="Unassembled WGS sequence"/>
</dbReference>
<evidence type="ECO:0000313" key="3">
    <source>
        <dbReference type="Proteomes" id="UP000053558"/>
    </source>
</evidence>
<evidence type="ECO:0000256" key="1">
    <source>
        <dbReference type="SAM" id="MobiDB-lite"/>
    </source>
</evidence>
<evidence type="ECO:0000313" key="2">
    <source>
        <dbReference type="EMBL" id="EIW85419.1"/>
    </source>
</evidence>
<dbReference type="AlphaFoldDB" id="A0A5M3N210"/>
<dbReference type="RefSeq" id="XP_007764913.1">
    <property type="nucleotide sequence ID" value="XM_007766723.1"/>
</dbReference>
<accession>A0A5M3N210</accession>
<dbReference type="KEGG" id="cput:CONPUDRAFT_162619"/>
<protein>
    <submittedName>
        <fullName evidence="2">Uncharacterized protein</fullName>
    </submittedName>
</protein>
<organism evidence="2 3">
    <name type="scientific">Coniophora puteana (strain RWD-64-598)</name>
    <name type="common">Brown rot fungus</name>
    <dbReference type="NCBI Taxonomy" id="741705"/>
    <lineage>
        <taxon>Eukaryota</taxon>
        <taxon>Fungi</taxon>
        <taxon>Dikarya</taxon>
        <taxon>Basidiomycota</taxon>
        <taxon>Agaricomycotina</taxon>
        <taxon>Agaricomycetes</taxon>
        <taxon>Agaricomycetidae</taxon>
        <taxon>Boletales</taxon>
        <taxon>Coniophorineae</taxon>
        <taxon>Coniophoraceae</taxon>
        <taxon>Coniophora</taxon>
    </lineage>
</organism>
<proteinExistence type="predicted"/>
<feature type="region of interest" description="Disordered" evidence="1">
    <location>
        <begin position="201"/>
        <end position="233"/>
    </location>
</feature>
<dbReference type="EMBL" id="JH711574">
    <property type="protein sequence ID" value="EIW85419.1"/>
    <property type="molecule type" value="Genomic_DNA"/>
</dbReference>
<dbReference type="OrthoDB" id="3242721at2759"/>
<reference evidence="3" key="1">
    <citation type="journal article" date="2012" name="Science">
        <title>The Paleozoic origin of enzymatic lignin decomposition reconstructed from 31 fungal genomes.</title>
        <authorList>
            <person name="Floudas D."/>
            <person name="Binder M."/>
            <person name="Riley R."/>
            <person name="Barry K."/>
            <person name="Blanchette R.A."/>
            <person name="Henrissat B."/>
            <person name="Martinez A.T."/>
            <person name="Otillar R."/>
            <person name="Spatafora J.W."/>
            <person name="Yadav J.S."/>
            <person name="Aerts A."/>
            <person name="Benoit I."/>
            <person name="Boyd A."/>
            <person name="Carlson A."/>
            <person name="Copeland A."/>
            <person name="Coutinho P.M."/>
            <person name="de Vries R.P."/>
            <person name="Ferreira P."/>
            <person name="Findley K."/>
            <person name="Foster B."/>
            <person name="Gaskell J."/>
            <person name="Glotzer D."/>
            <person name="Gorecki P."/>
            <person name="Heitman J."/>
            <person name="Hesse C."/>
            <person name="Hori C."/>
            <person name="Igarashi K."/>
            <person name="Jurgens J.A."/>
            <person name="Kallen N."/>
            <person name="Kersten P."/>
            <person name="Kohler A."/>
            <person name="Kuees U."/>
            <person name="Kumar T.K.A."/>
            <person name="Kuo A."/>
            <person name="LaButti K."/>
            <person name="Larrondo L.F."/>
            <person name="Lindquist E."/>
            <person name="Ling A."/>
            <person name="Lombard V."/>
            <person name="Lucas S."/>
            <person name="Lundell T."/>
            <person name="Martin R."/>
            <person name="McLaughlin D.J."/>
            <person name="Morgenstern I."/>
            <person name="Morin E."/>
            <person name="Murat C."/>
            <person name="Nagy L.G."/>
            <person name="Nolan M."/>
            <person name="Ohm R.A."/>
            <person name="Patyshakuliyeva A."/>
            <person name="Rokas A."/>
            <person name="Ruiz-Duenas F.J."/>
            <person name="Sabat G."/>
            <person name="Salamov A."/>
            <person name="Samejima M."/>
            <person name="Schmutz J."/>
            <person name="Slot J.C."/>
            <person name="St John F."/>
            <person name="Stenlid J."/>
            <person name="Sun H."/>
            <person name="Sun S."/>
            <person name="Syed K."/>
            <person name="Tsang A."/>
            <person name="Wiebenga A."/>
            <person name="Young D."/>
            <person name="Pisabarro A."/>
            <person name="Eastwood D.C."/>
            <person name="Martin F."/>
            <person name="Cullen D."/>
            <person name="Grigoriev I.V."/>
            <person name="Hibbett D.S."/>
        </authorList>
    </citation>
    <scope>NUCLEOTIDE SEQUENCE [LARGE SCALE GENOMIC DNA]</scope>
    <source>
        <strain evidence="3">RWD-64-598 SS2</strain>
    </source>
</reference>
<name>A0A5M3N210_CONPW</name>
<gene>
    <name evidence="2" type="ORF">CONPUDRAFT_162619</name>
</gene>
<feature type="compositionally biased region" description="Pro residues" evidence="1">
    <location>
        <begin position="210"/>
        <end position="225"/>
    </location>
</feature>